<organism evidence="10 11">
    <name type="scientific">Corynebacterium efficiens (strain DSM 44549 / YS-314 / AJ 12310 / JCM 11189 / NBRC 100395)</name>
    <dbReference type="NCBI Taxonomy" id="196164"/>
    <lineage>
        <taxon>Bacteria</taxon>
        <taxon>Bacillati</taxon>
        <taxon>Actinomycetota</taxon>
        <taxon>Actinomycetes</taxon>
        <taxon>Mycobacteriales</taxon>
        <taxon>Corynebacteriaceae</taxon>
        <taxon>Corynebacterium</taxon>
    </lineage>
</organism>
<dbReference type="Gene3D" id="1.20.1250.20">
    <property type="entry name" value="MFS general substrate transporter like domains"/>
    <property type="match status" value="1"/>
</dbReference>
<feature type="transmembrane region" description="Helical" evidence="8">
    <location>
        <begin position="214"/>
        <end position="238"/>
    </location>
</feature>
<dbReference type="InterPro" id="IPR004638">
    <property type="entry name" value="EmrB-like"/>
</dbReference>
<dbReference type="InterPro" id="IPR011701">
    <property type="entry name" value="MFS"/>
</dbReference>
<dbReference type="PROSITE" id="PS50850">
    <property type="entry name" value="MFS"/>
    <property type="match status" value="1"/>
</dbReference>
<evidence type="ECO:0000256" key="3">
    <source>
        <dbReference type="ARBA" id="ARBA00022448"/>
    </source>
</evidence>
<feature type="transmembrane region" description="Helical" evidence="8">
    <location>
        <begin position="250"/>
        <end position="271"/>
    </location>
</feature>
<evidence type="ECO:0000256" key="6">
    <source>
        <dbReference type="ARBA" id="ARBA00022989"/>
    </source>
</evidence>
<keyword evidence="3" id="KW-0813">Transport</keyword>
<proteinExistence type="inferred from homology"/>
<dbReference type="NCBIfam" id="TIGR00711">
    <property type="entry name" value="efflux_EmrB"/>
    <property type="match status" value="1"/>
</dbReference>
<dbReference type="PANTHER" id="PTHR42718">
    <property type="entry name" value="MAJOR FACILITATOR SUPERFAMILY MULTIDRUG TRANSPORTER MFSC"/>
    <property type="match status" value="1"/>
</dbReference>
<feature type="transmembrane region" description="Helical" evidence="8">
    <location>
        <begin position="383"/>
        <end position="401"/>
    </location>
</feature>
<feature type="transmembrane region" description="Helical" evidence="8">
    <location>
        <begin position="317"/>
        <end position="342"/>
    </location>
</feature>
<protein>
    <submittedName>
        <fullName evidence="10">Putative lincomycin-resistance protein</fullName>
    </submittedName>
</protein>
<evidence type="ECO:0000313" key="10">
    <source>
        <dbReference type="EMBL" id="BAC19341.1"/>
    </source>
</evidence>
<dbReference type="Proteomes" id="UP000001409">
    <property type="component" value="Chromosome"/>
</dbReference>
<dbReference type="SUPFAM" id="SSF103473">
    <property type="entry name" value="MFS general substrate transporter"/>
    <property type="match status" value="1"/>
</dbReference>
<feature type="transmembrane region" description="Helical" evidence="8">
    <location>
        <begin position="183"/>
        <end position="208"/>
    </location>
</feature>
<name>Q8FMH3_COREF</name>
<accession>Q8FMH3</accession>
<feature type="transmembrane region" description="Helical" evidence="8">
    <location>
        <begin position="407"/>
        <end position="433"/>
    </location>
</feature>
<dbReference type="HOGENOM" id="CLU_000960_28_0_11"/>
<feature type="transmembrane region" description="Helical" evidence="8">
    <location>
        <begin position="277"/>
        <end position="297"/>
    </location>
</feature>
<dbReference type="STRING" id="196164.gene:10742978"/>
<dbReference type="PRINTS" id="PR01036">
    <property type="entry name" value="TCRTETB"/>
</dbReference>
<dbReference type="eggNOG" id="COG2814">
    <property type="taxonomic scope" value="Bacteria"/>
</dbReference>
<comment type="similarity">
    <text evidence="2">Belongs to the major facilitator superfamily. EmrB family.</text>
</comment>
<keyword evidence="7 8" id="KW-0472">Membrane</keyword>
<keyword evidence="4" id="KW-1003">Cell membrane</keyword>
<dbReference type="Pfam" id="PF07690">
    <property type="entry name" value="MFS_1"/>
    <property type="match status" value="1"/>
</dbReference>
<feature type="domain" description="Major facilitator superfamily (MFS) profile" evidence="9">
    <location>
        <begin position="60"/>
        <end position="512"/>
    </location>
</feature>
<evidence type="ECO:0000256" key="4">
    <source>
        <dbReference type="ARBA" id="ARBA00022475"/>
    </source>
</evidence>
<dbReference type="GO" id="GO:0022857">
    <property type="term" value="F:transmembrane transporter activity"/>
    <property type="evidence" value="ECO:0007669"/>
    <property type="project" value="InterPro"/>
</dbReference>
<evidence type="ECO:0000256" key="5">
    <source>
        <dbReference type="ARBA" id="ARBA00022692"/>
    </source>
</evidence>
<feature type="transmembrane region" description="Helical" evidence="8">
    <location>
        <begin position="57"/>
        <end position="86"/>
    </location>
</feature>
<dbReference type="GO" id="GO:0005886">
    <property type="term" value="C:plasma membrane"/>
    <property type="evidence" value="ECO:0007669"/>
    <property type="project" value="UniProtKB-SubCell"/>
</dbReference>
<evidence type="ECO:0000256" key="7">
    <source>
        <dbReference type="ARBA" id="ARBA00023136"/>
    </source>
</evidence>
<comment type="subcellular location">
    <subcellularLocation>
        <location evidence="1">Cell membrane</location>
        <topology evidence="1">Multi-pass membrane protein</topology>
    </subcellularLocation>
</comment>
<feature type="transmembrane region" description="Helical" evidence="8">
    <location>
        <begin position="489"/>
        <end position="508"/>
    </location>
</feature>
<dbReference type="PANTHER" id="PTHR42718:SF9">
    <property type="entry name" value="MAJOR FACILITATOR SUPERFAMILY MULTIDRUG TRANSPORTER MFSC"/>
    <property type="match status" value="1"/>
</dbReference>
<dbReference type="AlphaFoldDB" id="Q8FMH3"/>
<feature type="transmembrane region" description="Helical" evidence="8">
    <location>
        <begin position="155"/>
        <end position="176"/>
    </location>
</feature>
<evidence type="ECO:0000259" key="9">
    <source>
        <dbReference type="PROSITE" id="PS50850"/>
    </source>
</evidence>
<dbReference type="KEGG" id="cef:CE2531"/>
<dbReference type="InterPro" id="IPR036259">
    <property type="entry name" value="MFS_trans_sf"/>
</dbReference>
<evidence type="ECO:0000256" key="8">
    <source>
        <dbReference type="SAM" id="Phobius"/>
    </source>
</evidence>
<reference evidence="10 11" key="1">
    <citation type="journal article" date="2003" name="Genome Res.">
        <title>Comparative complete genome sequence analysis of the amino acid replacements responsible for the thermostability of Corynebacterium efficiens.</title>
        <authorList>
            <person name="Nishio Y."/>
            <person name="Nakamura Y."/>
            <person name="Kawarabayasi Y."/>
            <person name="Usuda Y."/>
            <person name="Kimura E."/>
            <person name="Sugimoto S."/>
            <person name="Matsui K."/>
            <person name="Yamagishi A."/>
            <person name="Kikuchi H."/>
            <person name="Ikeo K."/>
            <person name="Gojobori T."/>
        </authorList>
    </citation>
    <scope>NUCLEOTIDE SEQUENCE [LARGE SCALE GENOMIC DNA]</scope>
    <source>
        <strain evidence="11">DSM 44549 / YS-314 / AJ 12310 / JCM 11189 / NBRC 100395</strain>
    </source>
</reference>
<dbReference type="CDD" id="cd17503">
    <property type="entry name" value="MFS_LmrB_MDR_like"/>
    <property type="match status" value="1"/>
</dbReference>
<feature type="transmembrane region" description="Helical" evidence="8">
    <location>
        <begin position="348"/>
        <end position="371"/>
    </location>
</feature>
<keyword evidence="5 8" id="KW-0812">Transmembrane</keyword>
<feature type="transmembrane region" description="Helical" evidence="8">
    <location>
        <begin position="125"/>
        <end position="149"/>
    </location>
</feature>
<feature type="transmembrane region" description="Helical" evidence="8">
    <location>
        <begin position="98"/>
        <end position="118"/>
    </location>
</feature>
<evidence type="ECO:0000313" key="11">
    <source>
        <dbReference type="Proteomes" id="UP000001409"/>
    </source>
</evidence>
<keyword evidence="11" id="KW-1185">Reference proteome</keyword>
<dbReference type="Gene3D" id="1.20.1720.10">
    <property type="entry name" value="Multidrug resistance protein D"/>
    <property type="match status" value="1"/>
</dbReference>
<dbReference type="EMBL" id="BA000035">
    <property type="protein sequence ID" value="BAC19341.1"/>
    <property type="molecule type" value="Genomic_DNA"/>
</dbReference>
<sequence>MLSLHRLWQDWGVFPLLHAPGIKPVIKPGTVHAPERSPVSTVETTTKPASPALPREVVVVLAILVVSAMIMILNETILSVALPAIMEDFQIPETTAQWLTTGFMLTMAVVIPTTGYLLDRFSTKTIFVTALLFFLVGTLVAALAPTFAVLLTARIIQAVGTALIMPLLMTVTLTVVPMERRGAVMGIISIVISVAPALGPTVSGFILNSLTWHWLFWIMLPIVAVAFIVGTLLIENIGENRISPLDIPSVLLSAVAFGGLVYGFSSIGAVLNGDSTTGIVVIIVDALALAIFIRRQLQLGRQDRALMDLRPFRIRNFTFALVAILLAFGAMLGTVMVLPIYLQTSLGVTALVTGLVVMPGGLLQGLVAPFIGRFYDKVGPRPLLIPGAILLTAAAWSFALVTSSTPVGMVVGLHIVFSIGMCLMMTPLMTTALGSLPRILYGHGSAILNTLQQLAGAAGTAIMIAALSLGTALAGGAEAEAVAAGARTAFVAGAIIATIALVASLFVTRVEET</sequence>
<evidence type="ECO:0000256" key="2">
    <source>
        <dbReference type="ARBA" id="ARBA00008537"/>
    </source>
</evidence>
<evidence type="ECO:0000256" key="1">
    <source>
        <dbReference type="ARBA" id="ARBA00004651"/>
    </source>
</evidence>
<keyword evidence="6 8" id="KW-1133">Transmembrane helix</keyword>
<dbReference type="InterPro" id="IPR020846">
    <property type="entry name" value="MFS_dom"/>
</dbReference>
<feature type="transmembrane region" description="Helical" evidence="8">
    <location>
        <begin position="454"/>
        <end position="477"/>
    </location>
</feature>